<keyword evidence="7" id="KW-1185">Reference proteome</keyword>
<evidence type="ECO:0000259" key="5">
    <source>
        <dbReference type="PROSITE" id="PS50977"/>
    </source>
</evidence>
<sequence>MSIAENPGLRERKRLATRKAIQSAVLRLATEKGLEGVTVEEISRRADISPRTFFNYFVSKEAAIVGDGPELIESAELESFIQGGGGDIFDAVGDLMAEAADRASEDRDTLLLRRALHKQHPHLFALRMAGMRQFEDELTAVIARRLAHDDPSLARDQAALTSRARLITLVAIGTLRHAWSCWADEENGESLAKRVRDSFDQLDHLLVAAAAR</sequence>
<feature type="domain" description="HTH tetR-type" evidence="5">
    <location>
        <begin position="15"/>
        <end position="75"/>
    </location>
</feature>
<dbReference type="Proteomes" id="UP000479756">
    <property type="component" value="Unassembled WGS sequence"/>
</dbReference>
<dbReference type="PANTHER" id="PTHR30055">
    <property type="entry name" value="HTH-TYPE TRANSCRIPTIONAL REGULATOR RUTR"/>
    <property type="match status" value="1"/>
</dbReference>
<dbReference type="SUPFAM" id="SSF46689">
    <property type="entry name" value="Homeodomain-like"/>
    <property type="match status" value="1"/>
</dbReference>
<dbReference type="InterPro" id="IPR009057">
    <property type="entry name" value="Homeodomain-like_sf"/>
</dbReference>
<dbReference type="RefSeq" id="WP_163474252.1">
    <property type="nucleotide sequence ID" value="NZ_JAAGWZ010000004.1"/>
</dbReference>
<evidence type="ECO:0000313" key="6">
    <source>
        <dbReference type="EMBL" id="NEM92196.1"/>
    </source>
</evidence>
<evidence type="ECO:0000256" key="4">
    <source>
        <dbReference type="PROSITE-ProRule" id="PRU00335"/>
    </source>
</evidence>
<evidence type="ECO:0000256" key="2">
    <source>
        <dbReference type="ARBA" id="ARBA00023125"/>
    </source>
</evidence>
<dbReference type="InterPro" id="IPR023772">
    <property type="entry name" value="DNA-bd_HTH_TetR-type_CS"/>
</dbReference>
<keyword evidence="2 4" id="KW-0238">DNA-binding</keyword>
<gene>
    <name evidence="6" type="ORF">G3T37_12620</name>
</gene>
<dbReference type="InterPro" id="IPR001647">
    <property type="entry name" value="HTH_TetR"/>
</dbReference>
<evidence type="ECO:0000256" key="1">
    <source>
        <dbReference type="ARBA" id="ARBA00023015"/>
    </source>
</evidence>
<keyword evidence="3" id="KW-0804">Transcription</keyword>
<protein>
    <submittedName>
        <fullName evidence="6">TetR family transcriptional regulator</fullName>
    </submittedName>
</protein>
<reference evidence="6 7" key="1">
    <citation type="journal article" date="2014" name="Int. J. Syst. Evol. Microbiol.">
        <title>Description of Galbitalea soli gen. nov., sp. nov., and Frondihabitans sucicola sp. nov.</title>
        <authorList>
            <person name="Kim S.J."/>
            <person name="Lim J.M."/>
            <person name="Ahn J.H."/>
            <person name="Weon H.Y."/>
            <person name="Hamada M."/>
            <person name="Suzuki K."/>
            <person name="Ahn T.Y."/>
            <person name="Kwon S.W."/>
        </authorList>
    </citation>
    <scope>NUCLEOTIDE SEQUENCE [LARGE SCALE GENOMIC DNA]</scope>
    <source>
        <strain evidence="6 7">NBRC 108727</strain>
    </source>
</reference>
<dbReference type="GO" id="GO:0003700">
    <property type="term" value="F:DNA-binding transcription factor activity"/>
    <property type="evidence" value="ECO:0007669"/>
    <property type="project" value="TreeGrafter"/>
</dbReference>
<organism evidence="6 7">
    <name type="scientific">Galbitalea soli</name>
    <dbReference type="NCBI Taxonomy" id="1268042"/>
    <lineage>
        <taxon>Bacteria</taxon>
        <taxon>Bacillati</taxon>
        <taxon>Actinomycetota</taxon>
        <taxon>Actinomycetes</taxon>
        <taxon>Micrococcales</taxon>
        <taxon>Microbacteriaceae</taxon>
        <taxon>Galbitalea</taxon>
    </lineage>
</organism>
<dbReference type="InterPro" id="IPR050109">
    <property type="entry name" value="HTH-type_TetR-like_transc_reg"/>
</dbReference>
<evidence type="ECO:0000256" key="3">
    <source>
        <dbReference type="ARBA" id="ARBA00023163"/>
    </source>
</evidence>
<dbReference type="GO" id="GO:0000976">
    <property type="term" value="F:transcription cis-regulatory region binding"/>
    <property type="evidence" value="ECO:0007669"/>
    <property type="project" value="TreeGrafter"/>
</dbReference>
<proteinExistence type="predicted"/>
<accession>A0A7C9TRH5</accession>
<dbReference type="EMBL" id="JAAGWZ010000004">
    <property type="protein sequence ID" value="NEM92196.1"/>
    <property type="molecule type" value="Genomic_DNA"/>
</dbReference>
<dbReference type="PROSITE" id="PS50977">
    <property type="entry name" value="HTH_TETR_2"/>
    <property type="match status" value="1"/>
</dbReference>
<comment type="caution">
    <text evidence="6">The sequence shown here is derived from an EMBL/GenBank/DDBJ whole genome shotgun (WGS) entry which is preliminary data.</text>
</comment>
<dbReference type="PANTHER" id="PTHR30055:SF238">
    <property type="entry name" value="MYCOFACTOCIN BIOSYNTHESIS TRANSCRIPTIONAL REGULATOR MFTR-RELATED"/>
    <property type="match status" value="1"/>
</dbReference>
<dbReference type="AlphaFoldDB" id="A0A7C9TRH5"/>
<evidence type="ECO:0000313" key="7">
    <source>
        <dbReference type="Proteomes" id="UP000479756"/>
    </source>
</evidence>
<dbReference type="Pfam" id="PF00440">
    <property type="entry name" value="TetR_N"/>
    <property type="match status" value="1"/>
</dbReference>
<feature type="DNA-binding region" description="H-T-H motif" evidence="4">
    <location>
        <begin position="38"/>
        <end position="57"/>
    </location>
</feature>
<dbReference type="PROSITE" id="PS01081">
    <property type="entry name" value="HTH_TETR_1"/>
    <property type="match status" value="1"/>
</dbReference>
<keyword evidence="1" id="KW-0805">Transcription regulation</keyword>
<name>A0A7C9TRH5_9MICO</name>
<dbReference type="Gene3D" id="1.10.357.10">
    <property type="entry name" value="Tetracycline Repressor, domain 2"/>
    <property type="match status" value="1"/>
</dbReference>
<dbReference type="Gene3D" id="1.10.10.60">
    <property type="entry name" value="Homeodomain-like"/>
    <property type="match status" value="1"/>
</dbReference>